<keyword evidence="1 12" id="KW-0121">Carboxypeptidase</keyword>
<evidence type="ECO:0000256" key="5">
    <source>
        <dbReference type="ARBA" id="ARBA00022801"/>
    </source>
</evidence>
<dbReference type="Gene3D" id="3.40.710.10">
    <property type="entry name" value="DD-peptidase/beta-lactamase superfamily"/>
    <property type="match status" value="1"/>
</dbReference>
<feature type="transmembrane region" description="Helical" evidence="9">
    <location>
        <begin position="28"/>
        <end position="51"/>
    </location>
</feature>
<evidence type="ECO:0000256" key="4">
    <source>
        <dbReference type="ARBA" id="ARBA00022679"/>
    </source>
</evidence>
<comment type="catalytic activity">
    <reaction evidence="7">
        <text>Preferential cleavage: (Ac)2-L-Lys-D-Ala-|-D-Ala. Also transpeptidation of peptidyl-alanyl moieties that are N-acyl substituents of D-alanine.</text>
        <dbReference type="EC" id="3.4.16.4"/>
    </reaction>
</comment>
<dbReference type="InterPro" id="IPR023346">
    <property type="entry name" value="Lysozyme-like_dom_sf"/>
</dbReference>
<evidence type="ECO:0000313" key="12">
    <source>
        <dbReference type="EMBL" id="TQI94361.1"/>
    </source>
</evidence>
<dbReference type="PANTHER" id="PTHR32282:SF34">
    <property type="entry name" value="PENICILLIN-BINDING PROTEIN 1A"/>
    <property type="match status" value="1"/>
</dbReference>
<dbReference type="GO" id="GO:0030288">
    <property type="term" value="C:outer membrane-bounded periplasmic space"/>
    <property type="evidence" value="ECO:0007669"/>
    <property type="project" value="TreeGrafter"/>
</dbReference>
<dbReference type="InterPro" id="IPR050396">
    <property type="entry name" value="Glycosyltr_51/Transpeptidase"/>
</dbReference>
<sequence>MTDADESGDPAAAMPSRRSRIWRRIRRIGYWGAGLAIGVPAVAFLVGYLLWDVRDPHEVLAELEKTVVLEYADGSELMKLPPEDGDRRFVPYAEVPERLRDAIIAVEDPTFWENEGFDPAGIARAALTGVGGGSGITQQYIKKSTGQDQATYLRKFKELVLATKITQQQRKEEIFESYVNIISFGRNTHGPAAAVSAYFGTSIEDGLGWSRAAFLAGMIQSPSVHDPAVSGHAHAKKRWEYVMEKLVERGYLDPAERARMTYPGDEVADPAESRAGRLTYTEHHLKQRVLAELGREGVSLDRLRREGMRIETTIDPRAQAASERVVRRRLAGQPDYLRAALVALTPDTGAVVAYHGGSWNVRDYAATPRPPGSAFHPFVTVAGLRQGSGIDETFPSPHRASFGGEEFRNANDCASTVRCSVREATRVSADTPFVTMTKTFGAENVSKAARDAGIPAEVAGEPTLREPDGVSIGPGIAVGRYPVRPIDLAGAYATFAGQGMRIEPHFVARVRDEDGAVAWERGPSRTPAFSAGSGRPGRDARIAAEVTASLREVGERGADLPGGRPAAAKAGSHRFAGTGDNSAAWMAGYTPQLATAVWVGADRERRLRDAGDERVTGETIPAEIWRSFMAKYHEDRPIRRFPPVRVPLLNR</sequence>
<reference evidence="12 13" key="1">
    <citation type="submission" date="2019-06" db="EMBL/GenBank/DDBJ databases">
        <title>Sequencing the genomes of 1000 actinobacteria strains.</title>
        <authorList>
            <person name="Klenk H.-P."/>
        </authorList>
    </citation>
    <scope>NUCLEOTIDE SEQUENCE [LARGE SCALE GENOMIC DNA]</scope>
    <source>
        <strain evidence="12 13">DSM 45679</strain>
    </source>
</reference>
<comment type="caution">
    <text evidence="12">The sequence shown here is derived from an EMBL/GenBank/DDBJ whole genome shotgun (WGS) entry which is preliminary data.</text>
</comment>
<feature type="domain" description="Glycosyl transferase family 51" evidence="11">
    <location>
        <begin position="77"/>
        <end position="246"/>
    </location>
</feature>
<dbReference type="GO" id="GO:0008658">
    <property type="term" value="F:penicillin binding"/>
    <property type="evidence" value="ECO:0007669"/>
    <property type="project" value="InterPro"/>
</dbReference>
<dbReference type="GO" id="GO:0008955">
    <property type="term" value="F:peptidoglycan glycosyltransferase activity"/>
    <property type="evidence" value="ECO:0007669"/>
    <property type="project" value="UniProtKB-EC"/>
</dbReference>
<evidence type="ECO:0000256" key="9">
    <source>
        <dbReference type="SAM" id="Phobius"/>
    </source>
</evidence>
<evidence type="ECO:0000256" key="7">
    <source>
        <dbReference type="ARBA" id="ARBA00034000"/>
    </source>
</evidence>
<evidence type="ECO:0000256" key="1">
    <source>
        <dbReference type="ARBA" id="ARBA00022645"/>
    </source>
</evidence>
<evidence type="ECO:0000313" key="13">
    <source>
        <dbReference type="Proteomes" id="UP000320876"/>
    </source>
</evidence>
<evidence type="ECO:0000259" key="10">
    <source>
        <dbReference type="Pfam" id="PF00905"/>
    </source>
</evidence>
<evidence type="ECO:0000256" key="2">
    <source>
        <dbReference type="ARBA" id="ARBA00022670"/>
    </source>
</evidence>
<keyword evidence="9" id="KW-1133">Transmembrane helix</keyword>
<keyword evidence="13" id="KW-1185">Reference proteome</keyword>
<name>A0A542CU71_AMYCI</name>
<keyword evidence="9" id="KW-0472">Membrane</keyword>
<evidence type="ECO:0000256" key="8">
    <source>
        <dbReference type="ARBA" id="ARBA00049902"/>
    </source>
</evidence>
<dbReference type="GO" id="GO:0009252">
    <property type="term" value="P:peptidoglycan biosynthetic process"/>
    <property type="evidence" value="ECO:0007669"/>
    <property type="project" value="TreeGrafter"/>
</dbReference>
<protein>
    <submittedName>
        <fullName evidence="12">Membrane peptidoglycan carboxypeptidase</fullName>
    </submittedName>
</protein>
<dbReference type="InterPro" id="IPR001460">
    <property type="entry name" value="PCN-bd_Tpept"/>
</dbReference>
<dbReference type="RefSeq" id="WP_246076828.1">
    <property type="nucleotide sequence ID" value="NZ_VFML01000002.1"/>
</dbReference>
<dbReference type="InterPro" id="IPR001264">
    <property type="entry name" value="Glyco_trans_51"/>
</dbReference>
<proteinExistence type="predicted"/>
<comment type="catalytic activity">
    <reaction evidence="8">
        <text>[GlcNAc-(1-&gt;4)-Mur2Ac(oyl-L-Ala-gamma-D-Glu-L-Lys-D-Ala-D-Ala)](n)-di-trans,octa-cis-undecaprenyl diphosphate + beta-D-GlcNAc-(1-&gt;4)-Mur2Ac(oyl-L-Ala-gamma-D-Glu-L-Lys-D-Ala-D-Ala)-di-trans,octa-cis-undecaprenyl diphosphate = [GlcNAc-(1-&gt;4)-Mur2Ac(oyl-L-Ala-gamma-D-Glu-L-Lys-D-Ala-D-Ala)](n+1)-di-trans,octa-cis-undecaprenyl diphosphate + di-trans,octa-cis-undecaprenyl diphosphate + H(+)</text>
        <dbReference type="Rhea" id="RHEA:23708"/>
        <dbReference type="Rhea" id="RHEA-COMP:9602"/>
        <dbReference type="Rhea" id="RHEA-COMP:9603"/>
        <dbReference type="ChEBI" id="CHEBI:15378"/>
        <dbReference type="ChEBI" id="CHEBI:58405"/>
        <dbReference type="ChEBI" id="CHEBI:60033"/>
        <dbReference type="ChEBI" id="CHEBI:78435"/>
        <dbReference type="EC" id="2.4.99.28"/>
    </reaction>
</comment>
<dbReference type="GO" id="GO:0006508">
    <property type="term" value="P:proteolysis"/>
    <property type="evidence" value="ECO:0007669"/>
    <property type="project" value="UniProtKB-KW"/>
</dbReference>
<keyword evidence="3" id="KW-0328">Glycosyltransferase</keyword>
<dbReference type="Pfam" id="PF00912">
    <property type="entry name" value="Transgly"/>
    <property type="match status" value="1"/>
</dbReference>
<evidence type="ECO:0000259" key="11">
    <source>
        <dbReference type="Pfam" id="PF00912"/>
    </source>
</evidence>
<keyword evidence="5" id="KW-0378">Hydrolase</keyword>
<dbReference type="Gene3D" id="1.10.3810.10">
    <property type="entry name" value="Biosynthetic peptidoglycan transglycosylase-like"/>
    <property type="match status" value="1"/>
</dbReference>
<dbReference type="Proteomes" id="UP000320876">
    <property type="component" value="Unassembled WGS sequence"/>
</dbReference>
<dbReference type="Pfam" id="PF00905">
    <property type="entry name" value="Transpeptidase"/>
    <property type="match status" value="1"/>
</dbReference>
<keyword evidence="4" id="KW-0808">Transferase</keyword>
<dbReference type="EMBL" id="VFML01000002">
    <property type="protein sequence ID" value="TQI94361.1"/>
    <property type="molecule type" value="Genomic_DNA"/>
</dbReference>
<dbReference type="InterPro" id="IPR036950">
    <property type="entry name" value="PBP_transglycosylase"/>
</dbReference>
<dbReference type="GO" id="GO:0009002">
    <property type="term" value="F:serine-type D-Ala-D-Ala carboxypeptidase activity"/>
    <property type="evidence" value="ECO:0007669"/>
    <property type="project" value="UniProtKB-EC"/>
</dbReference>
<dbReference type="InterPro" id="IPR012338">
    <property type="entry name" value="Beta-lactam/transpept-like"/>
</dbReference>
<keyword evidence="6" id="KW-0511">Multifunctional enzyme</keyword>
<accession>A0A542CU71</accession>
<organism evidence="12 13">
    <name type="scientific">Amycolatopsis cihanbeyliensis</name>
    <dbReference type="NCBI Taxonomy" id="1128664"/>
    <lineage>
        <taxon>Bacteria</taxon>
        <taxon>Bacillati</taxon>
        <taxon>Actinomycetota</taxon>
        <taxon>Actinomycetes</taxon>
        <taxon>Pseudonocardiales</taxon>
        <taxon>Pseudonocardiaceae</taxon>
        <taxon>Amycolatopsis</taxon>
    </lineage>
</organism>
<dbReference type="SUPFAM" id="SSF56601">
    <property type="entry name" value="beta-lactamase/transpeptidase-like"/>
    <property type="match status" value="1"/>
</dbReference>
<dbReference type="AlphaFoldDB" id="A0A542CU71"/>
<feature type="domain" description="Penicillin-binding protein transpeptidase" evidence="10">
    <location>
        <begin position="340"/>
        <end position="600"/>
    </location>
</feature>
<keyword evidence="2" id="KW-0645">Protease</keyword>
<evidence type="ECO:0000256" key="3">
    <source>
        <dbReference type="ARBA" id="ARBA00022676"/>
    </source>
</evidence>
<gene>
    <name evidence="12" type="ORF">FB471_6526</name>
</gene>
<evidence type="ECO:0000256" key="6">
    <source>
        <dbReference type="ARBA" id="ARBA00023268"/>
    </source>
</evidence>
<dbReference type="PANTHER" id="PTHR32282">
    <property type="entry name" value="BINDING PROTEIN TRANSPEPTIDASE, PUTATIVE-RELATED"/>
    <property type="match status" value="1"/>
</dbReference>
<keyword evidence="9" id="KW-0812">Transmembrane</keyword>
<dbReference type="SUPFAM" id="SSF53955">
    <property type="entry name" value="Lysozyme-like"/>
    <property type="match status" value="1"/>
</dbReference>